<dbReference type="Pfam" id="PF25756">
    <property type="entry name" value="TPR_INTS8"/>
    <property type="match status" value="1"/>
</dbReference>
<gene>
    <name evidence="7" type="ORF">M514_05439</name>
</gene>
<evidence type="ECO:0000259" key="6">
    <source>
        <dbReference type="Pfam" id="PF25756"/>
    </source>
</evidence>
<evidence type="ECO:0000313" key="7">
    <source>
        <dbReference type="EMBL" id="KFD72450.1"/>
    </source>
</evidence>
<dbReference type="PANTHER" id="PTHR13350">
    <property type="entry name" value="INTEGRATOR COMPLEX SUBUNIT 8"/>
    <property type="match status" value="1"/>
</dbReference>
<keyword evidence="5" id="KW-0539">Nucleus</keyword>
<dbReference type="GO" id="GO:0005694">
    <property type="term" value="C:chromosome"/>
    <property type="evidence" value="ECO:0007669"/>
    <property type="project" value="UniProtKB-SubCell"/>
</dbReference>
<dbReference type="AlphaFoldDB" id="A0A085NSK4"/>
<sequence>MQALNFLGVDPSPNWIDYYLSIEKLSSLLVTSENELVDKALIRVTAEFCEQAQSLESRLNAFHGSDGESCCTVSFTSANLGVVNSRYLLEKLCGMVMPNFTSLIDMFNIDYGTITDGLYRFLIVLSARWVLHSVVYERFVDTATKRAVCLSLSNNNRPNLLDAYQACLAEVETMAVAAGKFLLQFCQDNSAILLLPGISCFKFNTADEDVVSFEPAACDQISNDIQRLMALFDLGEHYFFEQKFDEAKECFSLILPHLSTIEGLTDAHSYASSQRLHGYAIALGLPRSEDVELPTEHVLNEPPSEQVFNMSVLFCSLQFPLKMAVFLLEDIPSKTVSLSRRLLLERKASETLLPVYAEVYSANIIRNFGEGFPVTQSLLHFLSRSENLPIFCLASRIFKFTLIKAKKLKLLENGLNVRLFLEFLCQRIPCFFESLASCQLLSLLSDEERPRPRDRERIDSEMVVVLPSASQSCRKALFKVGSNPWDMLGCTSPSEFKAIILQADCAKRFHRSGAFFSEALMGFREQLRGSEAVVVRLCLYLLDGLLNVNHYRTCKNWLEACKCALSPTTSNYLTGEYGNELLRRELIIWHRFLDAHAKADFKKWTQSIATNVRTYVADQCRLPVESSQTSYLNCLVTCFLVNTSDWEYILCQDRNGLRGKYVDFAKVLAALCFEVSKDGPNTRTYAREFFDIVTSAFASSGQTKRTASGAPVSTTSCISDGPFLNRIQFISMLKLIREPLSISILLSFFCKIYNNSQHGLVELVAEHNGLWPATTQSAISFDASFLTEALEVVLSNAIFIQPSNPFWLRTYGDFRLTAEKYNSAMKYYLEALMAKSLCFTEELSPEFFDKRMLNSMIKCSNKLRYHTIETLLCQCSSPPNYSLACKACTESCCWDGSDHFYELTWDTTVLECVIATMTDKQLYPKRNVLLSQLACPELNSFNMASVAESVIRRRKAMFFRALFAFFL</sequence>
<evidence type="ECO:0000256" key="1">
    <source>
        <dbReference type="ARBA" id="ARBA00004123"/>
    </source>
</evidence>
<proteinExistence type="inferred from homology"/>
<dbReference type="InterPro" id="IPR038751">
    <property type="entry name" value="INTS8"/>
</dbReference>
<dbReference type="GO" id="GO:0032039">
    <property type="term" value="C:integrator complex"/>
    <property type="evidence" value="ECO:0007669"/>
    <property type="project" value="TreeGrafter"/>
</dbReference>
<dbReference type="PANTHER" id="PTHR13350:SF1">
    <property type="entry name" value="INTEGRATOR COMPLEX SUBUNIT 8"/>
    <property type="match status" value="1"/>
</dbReference>
<evidence type="ECO:0000256" key="5">
    <source>
        <dbReference type="ARBA" id="ARBA00023242"/>
    </source>
</evidence>
<name>A0A085NSK4_9BILA</name>
<comment type="similarity">
    <text evidence="3">Belongs to the Integrator subunit 8 family.</text>
</comment>
<accession>A0A085NSK4</accession>
<evidence type="ECO:0000256" key="2">
    <source>
        <dbReference type="ARBA" id="ARBA00004286"/>
    </source>
</evidence>
<dbReference type="Proteomes" id="UP000030758">
    <property type="component" value="Unassembled WGS sequence"/>
</dbReference>
<evidence type="ECO:0000256" key="3">
    <source>
        <dbReference type="ARBA" id="ARBA00007147"/>
    </source>
</evidence>
<reference evidence="7" key="1">
    <citation type="journal article" date="2014" name="Nat. Genet.">
        <title>Genome and transcriptome of the porcine whipworm Trichuris suis.</title>
        <authorList>
            <person name="Jex A.R."/>
            <person name="Nejsum P."/>
            <person name="Schwarz E.M."/>
            <person name="Hu L."/>
            <person name="Young N.D."/>
            <person name="Hall R.S."/>
            <person name="Korhonen P.K."/>
            <person name="Liao S."/>
            <person name="Thamsborg S."/>
            <person name="Xia J."/>
            <person name="Xu P."/>
            <person name="Wang S."/>
            <person name="Scheerlinck J.P."/>
            <person name="Hofmann A."/>
            <person name="Sternberg P.W."/>
            <person name="Wang J."/>
            <person name="Gasser R.B."/>
        </authorList>
    </citation>
    <scope>NUCLEOTIDE SEQUENCE [LARGE SCALE GENOMIC DNA]</scope>
    <source>
        <strain evidence="7">DCEP-RM93F</strain>
    </source>
</reference>
<protein>
    <recommendedName>
        <fullName evidence="6">INTS8 TPR repeats domain-containing protein</fullName>
    </recommendedName>
</protein>
<dbReference type="GO" id="GO:0034472">
    <property type="term" value="P:snRNA 3'-end processing"/>
    <property type="evidence" value="ECO:0007669"/>
    <property type="project" value="InterPro"/>
</dbReference>
<keyword evidence="4" id="KW-0158">Chromosome</keyword>
<organism evidence="7">
    <name type="scientific">Trichuris suis</name>
    <name type="common">pig whipworm</name>
    <dbReference type="NCBI Taxonomy" id="68888"/>
    <lineage>
        <taxon>Eukaryota</taxon>
        <taxon>Metazoa</taxon>
        <taxon>Ecdysozoa</taxon>
        <taxon>Nematoda</taxon>
        <taxon>Enoplea</taxon>
        <taxon>Dorylaimia</taxon>
        <taxon>Trichinellida</taxon>
        <taxon>Trichuridae</taxon>
        <taxon>Trichuris</taxon>
    </lineage>
</organism>
<dbReference type="EMBL" id="KL367477">
    <property type="protein sequence ID" value="KFD72450.1"/>
    <property type="molecule type" value="Genomic_DNA"/>
</dbReference>
<evidence type="ECO:0000256" key="4">
    <source>
        <dbReference type="ARBA" id="ARBA00022454"/>
    </source>
</evidence>
<feature type="domain" description="INTS8 TPR repeats" evidence="6">
    <location>
        <begin position="485"/>
        <end position="963"/>
    </location>
</feature>
<dbReference type="InterPro" id="IPR057980">
    <property type="entry name" value="TPR_INTS8"/>
</dbReference>
<comment type="subcellular location">
    <subcellularLocation>
        <location evidence="2">Chromosome</location>
    </subcellularLocation>
    <subcellularLocation>
        <location evidence="1">Nucleus</location>
    </subcellularLocation>
</comment>